<dbReference type="AlphaFoldDB" id="A0AAJ0GSH0"/>
<dbReference type="PANTHER" id="PTHR10622">
    <property type="entry name" value="HET DOMAIN-CONTAINING PROTEIN"/>
    <property type="match status" value="1"/>
</dbReference>
<feature type="domain" description="Heterokaryon incompatibility" evidence="1">
    <location>
        <begin position="25"/>
        <end position="117"/>
    </location>
</feature>
<evidence type="ECO:0000259" key="1">
    <source>
        <dbReference type="Pfam" id="PF06985"/>
    </source>
</evidence>
<reference evidence="2" key="1">
    <citation type="journal article" date="2023" name="Mol. Phylogenet. Evol.">
        <title>Genome-scale phylogeny and comparative genomics of the fungal order Sordariales.</title>
        <authorList>
            <person name="Hensen N."/>
            <person name="Bonometti L."/>
            <person name="Westerberg I."/>
            <person name="Brannstrom I.O."/>
            <person name="Guillou S."/>
            <person name="Cros-Aarteil S."/>
            <person name="Calhoun S."/>
            <person name="Haridas S."/>
            <person name="Kuo A."/>
            <person name="Mondo S."/>
            <person name="Pangilinan J."/>
            <person name="Riley R."/>
            <person name="LaButti K."/>
            <person name="Andreopoulos B."/>
            <person name="Lipzen A."/>
            <person name="Chen C."/>
            <person name="Yan M."/>
            <person name="Daum C."/>
            <person name="Ng V."/>
            <person name="Clum A."/>
            <person name="Steindorff A."/>
            <person name="Ohm R.A."/>
            <person name="Martin F."/>
            <person name="Silar P."/>
            <person name="Natvig D.O."/>
            <person name="Lalanne C."/>
            <person name="Gautier V."/>
            <person name="Ament-Velasquez S.L."/>
            <person name="Kruys A."/>
            <person name="Hutchinson M.I."/>
            <person name="Powell A.J."/>
            <person name="Barry K."/>
            <person name="Miller A.N."/>
            <person name="Grigoriev I.V."/>
            <person name="Debuchy R."/>
            <person name="Gladieux P."/>
            <person name="Hiltunen Thoren M."/>
            <person name="Johannesson H."/>
        </authorList>
    </citation>
    <scope>NUCLEOTIDE SEQUENCE</scope>
    <source>
        <strain evidence="2">CBS 333.67</strain>
    </source>
</reference>
<evidence type="ECO:0000313" key="2">
    <source>
        <dbReference type="EMBL" id="KAK3305279.1"/>
    </source>
</evidence>
<protein>
    <submittedName>
        <fullName evidence="2">Heterokaryon incompatibility protein-domain-containing protein</fullName>
    </submittedName>
</protein>
<dbReference type="Proteomes" id="UP001273166">
    <property type="component" value="Unassembled WGS sequence"/>
</dbReference>
<evidence type="ECO:0000313" key="3">
    <source>
        <dbReference type="Proteomes" id="UP001273166"/>
    </source>
</evidence>
<organism evidence="2 3">
    <name type="scientific">Chaetomium strumarium</name>
    <dbReference type="NCBI Taxonomy" id="1170767"/>
    <lineage>
        <taxon>Eukaryota</taxon>
        <taxon>Fungi</taxon>
        <taxon>Dikarya</taxon>
        <taxon>Ascomycota</taxon>
        <taxon>Pezizomycotina</taxon>
        <taxon>Sordariomycetes</taxon>
        <taxon>Sordariomycetidae</taxon>
        <taxon>Sordariales</taxon>
        <taxon>Chaetomiaceae</taxon>
        <taxon>Chaetomium</taxon>
    </lineage>
</organism>
<dbReference type="Pfam" id="PF06985">
    <property type="entry name" value="HET"/>
    <property type="match status" value="1"/>
</dbReference>
<dbReference type="PANTHER" id="PTHR10622:SF12">
    <property type="entry name" value="HET DOMAIN-CONTAINING PROTEIN"/>
    <property type="match status" value="1"/>
</dbReference>
<name>A0AAJ0GSH0_9PEZI</name>
<dbReference type="RefSeq" id="XP_062721059.1">
    <property type="nucleotide sequence ID" value="XM_062870964.1"/>
</dbReference>
<dbReference type="InterPro" id="IPR010730">
    <property type="entry name" value="HET"/>
</dbReference>
<proteinExistence type="predicted"/>
<keyword evidence="3" id="KW-1185">Reference proteome</keyword>
<comment type="caution">
    <text evidence="2">The sequence shown here is derived from an EMBL/GenBank/DDBJ whole genome shotgun (WGS) entry which is preliminary data.</text>
</comment>
<reference evidence="2" key="2">
    <citation type="submission" date="2023-06" db="EMBL/GenBank/DDBJ databases">
        <authorList>
            <consortium name="Lawrence Berkeley National Laboratory"/>
            <person name="Mondo S.J."/>
            <person name="Hensen N."/>
            <person name="Bonometti L."/>
            <person name="Westerberg I."/>
            <person name="Brannstrom I.O."/>
            <person name="Guillou S."/>
            <person name="Cros-Aarteil S."/>
            <person name="Calhoun S."/>
            <person name="Haridas S."/>
            <person name="Kuo A."/>
            <person name="Pangilinan J."/>
            <person name="Riley R."/>
            <person name="Labutti K."/>
            <person name="Andreopoulos B."/>
            <person name="Lipzen A."/>
            <person name="Chen C."/>
            <person name="Yanf M."/>
            <person name="Daum C."/>
            <person name="Ng V."/>
            <person name="Clum A."/>
            <person name="Steindorff A."/>
            <person name="Ohm R."/>
            <person name="Martin F."/>
            <person name="Silar P."/>
            <person name="Natvig D."/>
            <person name="Lalanne C."/>
            <person name="Gautier V."/>
            <person name="Ament-Velasquez S.L."/>
            <person name="Kruys A."/>
            <person name="Hutchinson M.I."/>
            <person name="Powell A.J."/>
            <person name="Barry K."/>
            <person name="Miller A.N."/>
            <person name="Grigoriev I.V."/>
            <person name="Debuchy R."/>
            <person name="Gladieux P."/>
            <person name="Thoren M.H."/>
            <person name="Johannesson H."/>
        </authorList>
    </citation>
    <scope>NUCLEOTIDE SEQUENCE</scope>
    <source>
        <strain evidence="2">CBS 333.67</strain>
    </source>
</reference>
<sequence length="621" mass="70080">MRLLETSSADIPRMREFIGPQIPPYAILSHTWEDEEVTMQQLIAGTADLGGLQAKAGFRKIHRTCEVARTRDRLEYVWVDTCCIDKTSSAELTEAINSMFAWYRDAEVCYVFLADLEPGSDEDLEVALPRCRWFTRGWTLQELIAPREVVFFDKRWNNRGTKKHLTGLLNSITGIPEGLLSQDAELCDFPVARRMSWAARRQTTRVEDMAYCLLGIFDVSMPFIYGDGMKVFQRLQTKIIETTLDLSILAWTDARDSCPPFSGVLAESPSQFSQCGNIELGHGDSAYVNFAITASGIVTDASLIHHDYQLMKHNYERDKTNPEYHRSCACHEVDARFPVVLNLFCDLHGKTLGIGLRKIGGGLYARYKPNTVLTLGRPPERCPLARYSKRLVETLTLVMKLPRPALCGSRGLDPAVRNRISVLRVDWGPLVILDFRVRPQSHWDIHDGVFFNCNAPTIGWGAWFVRAELPQDRNSLYVAGSVHFFLACFDWRGQPIVCMADLDKVDSAKTVLLESQLNQLKFEMNRQAYTMVRSVLADQLRESRGSPTMQCDFGATEVKVTSSVSKESRPDLCVNPVLVLNIENKVAATPEIEYRESRARIQGYEETCGTVPGIQLTSGRL</sequence>
<gene>
    <name evidence="2" type="ORF">B0T15DRAFT_574654</name>
</gene>
<accession>A0AAJ0GSH0</accession>
<dbReference type="EMBL" id="JAUDZG010000004">
    <property type="protein sequence ID" value="KAK3305279.1"/>
    <property type="molecule type" value="Genomic_DNA"/>
</dbReference>
<dbReference type="GeneID" id="87889793"/>